<protein>
    <submittedName>
        <fullName evidence="9">Cell division protein FtsX</fullName>
    </submittedName>
</protein>
<organism evidence="9 10">
    <name type="scientific">Clostridium combesii</name>
    <dbReference type="NCBI Taxonomy" id="39481"/>
    <lineage>
        <taxon>Bacteria</taxon>
        <taxon>Bacillati</taxon>
        <taxon>Bacillota</taxon>
        <taxon>Clostridia</taxon>
        <taxon>Eubacteriales</taxon>
        <taxon>Clostridiaceae</taxon>
        <taxon>Clostridium</taxon>
    </lineage>
</organism>
<sequence>MNIVNKLTLRYMKLNKKRTLITIIGVIISAAMITGVATLGISFMDLKKRQIISDEGEWHVIYKDINNTQLQDIKNDKETKQIMLSRDLGCAILNKGQNKSRPYMFIREYNKEGFEKFPIELVKGKFPKTENEVVISDAIINNAKVNYKIGDVITVDIGKRYSKDSKGKNEVLMQYSDLKKDKNTNTVEEFLIKENTKTYKIVGVIKQPKFESTWAPGYTVLSYVNENNITSKEKINASITLKNINRGLFSHAKNIAHKNKIEIVEFNDNLLRFYGVVKDDTLYSMILTLSAIMMIIIMVGSISLIYNAFAISVSERSRHLGMLSSVGATKKQKRNSVLFEGTVIGIISIPIGIICGFLGIDLTFLCINHVIKGALGVTESFRVVVSPLIIVIAIVVSAITILISTYVPARKASKISAIDAIRQTADIKLTGKEVKVSKLTEKIFGIEGTIGLKNLKRNKGRYKTVVFSLVISMILFLSVSSFTSYLKKSLVLSQEGINFDINILLRDSSSEEKDDIIKKIKSLGNITEFDEMNTLDAQVWINKEFIADYLKGENESEMKNGAYPYQVSVNALSDEALKAYAKKVGADFNLLNNTTKLSAIVIDTTKYKDMESKKYIETKAVKVNKGEKLDLMYHNWETENDIPLNPVEIVSVTDKLPMGILSEGKNPSFNIVVSKKVLDKIISKDKNTIKGLNTSLFIKSNDPRTLQNGIETIKDSSGEIISSVYNVFMNRQRDNQTIVLISVFTYGFIALITAICIANILNTISTSIALRKREFAMLKSVGMTPKSFNKMINYESIFYGIKALLYGIPISIFIMYLIHETLMEKFSFKFTLPWINILLAVVAVFIIVGVAMLYSSSKVKKENIIYALKNE</sequence>
<feature type="transmembrane region" description="Helical" evidence="7">
    <location>
        <begin position="796"/>
        <end position="818"/>
    </location>
</feature>
<dbReference type="Proteomes" id="UP000231322">
    <property type="component" value="Unassembled WGS sequence"/>
</dbReference>
<evidence type="ECO:0000256" key="4">
    <source>
        <dbReference type="ARBA" id="ARBA00022989"/>
    </source>
</evidence>
<keyword evidence="10" id="KW-1185">Reference proteome</keyword>
<dbReference type="PANTHER" id="PTHR30572:SF4">
    <property type="entry name" value="ABC TRANSPORTER PERMEASE YTRF"/>
    <property type="match status" value="1"/>
</dbReference>
<feature type="transmembrane region" description="Helical" evidence="7">
    <location>
        <begin position="380"/>
        <end position="407"/>
    </location>
</feature>
<gene>
    <name evidence="9" type="ORF">CS538_14850</name>
</gene>
<evidence type="ECO:0000256" key="6">
    <source>
        <dbReference type="ARBA" id="ARBA00038076"/>
    </source>
</evidence>
<dbReference type="InterPro" id="IPR003838">
    <property type="entry name" value="ABC3_permease_C"/>
</dbReference>
<name>A0A2G7HDH0_9CLOT</name>
<feature type="transmembrane region" description="Helical" evidence="7">
    <location>
        <begin position="282"/>
        <end position="309"/>
    </location>
</feature>
<comment type="similarity">
    <text evidence="6">Belongs to the ABC-4 integral membrane protein family.</text>
</comment>
<evidence type="ECO:0000313" key="10">
    <source>
        <dbReference type="Proteomes" id="UP000231322"/>
    </source>
</evidence>
<comment type="subcellular location">
    <subcellularLocation>
        <location evidence="1">Cell membrane</location>
        <topology evidence="1">Multi-pass membrane protein</topology>
    </subcellularLocation>
</comment>
<feature type="domain" description="ABC3 transporter permease C-terminal" evidence="8">
    <location>
        <begin position="748"/>
        <end position="864"/>
    </location>
</feature>
<dbReference type="AlphaFoldDB" id="A0A2G7HDH0"/>
<dbReference type="GO" id="GO:0005886">
    <property type="term" value="C:plasma membrane"/>
    <property type="evidence" value="ECO:0007669"/>
    <property type="project" value="UniProtKB-SubCell"/>
</dbReference>
<evidence type="ECO:0000256" key="7">
    <source>
        <dbReference type="SAM" id="Phobius"/>
    </source>
</evidence>
<dbReference type="GO" id="GO:0051301">
    <property type="term" value="P:cell division"/>
    <property type="evidence" value="ECO:0007669"/>
    <property type="project" value="UniProtKB-KW"/>
</dbReference>
<feature type="domain" description="ABC3 transporter permease C-terminal" evidence="8">
    <location>
        <begin position="292"/>
        <end position="416"/>
    </location>
</feature>
<evidence type="ECO:0000256" key="1">
    <source>
        <dbReference type="ARBA" id="ARBA00004651"/>
    </source>
</evidence>
<keyword evidence="9" id="KW-0131">Cell cycle</keyword>
<feature type="transmembrane region" description="Helical" evidence="7">
    <location>
        <begin position="738"/>
        <end position="761"/>
    </location>
</feature>
<evidence type="ECO:0000259" key="8">
    <source>
        <dbReference type="Pfam" id="PF02687"/>
    </source>
</evidence>
<reference evidence="9 10" key="1">
    <citation type="submission" date="2017-10" db="EMBL/GenBank/DDBJ databases">
        <title>Reclassification of Eubacterium combesii and discrepancies in the nomenclature of botulinum neurotoxin producing clostridia. Request for an Opinion.</title>
        <authorList>
            <person name="Dobritsa A.P."/>
            <person name="Kutumbaka K.K."/>
            <person name="Samadpour M."/>
        </authorList>
    </citation>
    <scope>NUCLEOTIDE SEQUENCE [LARGE SCALE GENOMIC DNA]</scope>
    <source>
        <strain evidence="9 10">DSM 20696</strain>
    </source>
</reference>
<evidence type="ECO:0000313" key="9">
    <source>
        <dbReference type="EMBL" id="PIH03139.1"/>
    </source>
</evidence>
<keyword evidence="4 7" id="KW-1133">Transmembrane helix</keyword>
<dbReference type="InterPro" id="IPR050250">
    <property type="entry name" value="Macrolide_Exporter_MacB"/>
</dbReference>
<evidence type="ECO:0000256" key="2">
    <source>
        <dbReference type="ARBA" id="ARBA00022475"/>
    </source>
</evidence>
<evidence type="ECO:0000256" key="5">
    <source>
        <dbReference type="ARBA" id="ARBA00023136"/>
    </source>
</evidence>
<keyword evidence="3 7" id="KW-0812">Transmembrane</keyword>
<dbReference type="Pfam" id="PF02687">
    <property type="entry name" value="FtsX"/>
    <property type="match status" value="2"/>
</dbReference>
<evidence type="ECO:0000256" key="3">
    <source>
        <dbReference type="ARBA" id="ARBA00022692"/>
    </source>
</evidence>
<proteinExistence type="inferred from homology"/>
<keyword evidence="9" id="KW-0132">Cell division</keyword>
<feature type="transmembrane region" description="Helical" evidence="7">
    <location>
        <begin position="337"/>
        <end position="360"/>
    </location>
</feature>
<feature type="transmembrane region" description="Helical" evidence="7">
    <location>
        <begin position="465"/>
        <end position="486"/>
    </location>
</feature>
<keyword evidence="5 7" id="KW-0472">Membrane</keyword>
<dbReference type="EMBL" id="PEIK01000013">
    <property type="protein sequence ID" value="PIH03139.1"/>
    <property type="molecule type" value="Genomic_DNA"/>
</dbReference>
<feature type="transmembrane region" description="Helical" evidence="7">
    <location>
        <begin position="830"/>
        <end position="854"/>
    </location>
</feature>
<keyword evidence="2" id="KW-1003">Cell membrane</keyword>
<dbReference type="PANTHER" id="PTHR30572">
    <property type="entry name" value="MEMBRANE COMPONENT OF TRANSPORTER-RELATED"/>
    <property type="match status" value="1"/>
</dbReference>
<dbReference type="RefSeq" id="WP_099839961.1">
    <property type="nucleotide sequence ID" value="NZ_PEIK01000013.1"/>
</dbReference>
<feature type="transmembrane region" description="Helical" evidence="7">
    <location>
        <begin position="20"/>
        <end position="44"/>
    </location>
</feature>
<accession>A0A2G7HDH0</accession>
<comment type="caution">
    <text evidence="9">The sequence shown here is derived from an EMBL/GenBank/DDBJ whole genome shotgun (WGS) entry which is preliminary data.</text>
</comment>
<dbReference type="GO" id="GO:0022857">
    <property type="term" value="F:transmembrane transporter activity"/>
    <property type="evidence" value="ECO:0007669"/>
    <property type="project" value="TreeGrafter"/>
</dbReference>